<dbReference type="EMBL" id="MT630734">
    <property type="protein sequence ID" value="QNO42364.1"/>
    <property type="molecule type" value="Genomic_DNA"/>
</dbReference>
<sequence length="382" mass="42947">MEIYFTGITKEPNNPGDALSDYQVLVTLNSSNFDYSKASPDGSDIGFVDEDNTVSLNYWIEEWNIIGDSRIWVAVPGVTGSGSTTIYMYYGNSGASDASDGDATFEFFDDFPGTSLDKNKWRLGYGVPYQNYPINYQVSNSSLVTWSYTPSWKSIHSDYTISSSETAIVEARVKSDAYDRWWILCLTDRSDLSRNWFGVAFGGYPESHIGIETKTPSGCNRPHDLGVIQNNRWYKLKIIKSTENTMGAELIDDGGTLIDDYQTTLYGWDASEWQITQWKYDNVYGYWDYIFVRKYTSPEPTTTVGAEESNPPRPPIPTYIRSTDTDDDGVPNVWDVDNSTPTEYWTDRQGVGRMWGDMNGDGKLTSVDALMILQAAADAISL</sequence>
<dbReference type="AlphaFoldDB" id="A0A7G9Y2Y0"/>
<dbReference type="InterPro" id="IPR018765">
    <property type="entry name" value="DUF2341"/>
</dbReference>
<gene>
    <name evidence="2" type="ORF">LFOPHFOE_00004</name>
</gene>
<accession>A0A7G9Y2Y0</accession>
<name>A0A7G9Y2Y0_9EURY</name>
<evidence type="ECO:0000259" key="1">
    <source>
        <dbReference type="Pfam" id="PF10102"/>
    </source>
</evidence>
<dbReference type="Pfam" id="PF10102">
    <property type="entry name" value="DUF2341"/>
    <property type="match status" value="1"/>
</dbReference>
<reference evidence="2" key="1">
    <citation type="submission" date="2020-06" db="EMBL/GenBank/DDBJ databases">
        <title>Unique genomic features of the anaerobic methanotrophic archaea.</title>
        <authorList>
            <person name="Chadwick G.L."/>
            <person name="Skennerton C.T."/>
            <person name="Laso-Perez R."/>
            <person name="Leu A.O."/>
            <person name="Speth D.R."/>
            <person name="Yu H."/>
            <person name="Morgan-Lang C."/>
            <person name="Hatzenpichler R."/>
            <person name="Goudeau D."/>
            <person name="Malmstrom R."/>
            <person name="Brazelton W.J."/>
            <person name="Woyke T."/>
            <person name="Hallam S.J."/>
            <person name="Tyson G.W."/>
            <person name="Wegener G."/>
            <person name="Boetius A."/>
            <person name="Orphan V."/>
        </authorList>
    </citation>
    <scope>NUCLEOTIDE SEQUENCE</scope>
</reference>
<protein>
    <recommendedName>
        <fullName evidence="1">DUF2341 domain-containing protein</fullName>
    </recommendedName>
</protein>
<evidence type="ECO:0000313" key="2">
    <source>
        <dbReference type="EMBL" id="QNO42364.1"/>
    </source>
</evidence>
<feature type="domain" description="DUF2341" evidence="1">
    <location>
        <begin position="41"/>
        <end position="122"/>
    </location>
</feature>
<organism evidence="2">
    <name type="scientific">Candidatus Methanogaster sp. ANME-2c ERB4</name>
    <dbReference type="NCBI Taxonomy" id="2759911"/>
    <lineage>
        <taxon>Archaea</taxon>
        <taxon>Methanobacteriati</taxon>
        <taxon>Methanobacteriota</taxon>
        <taxon>Stenosarchaea group</taxon>
        <taxon>Methanomicrobia</taxon>
        <taxon>Methanosarcinales</taxon>
        <taxon>ANME-2 cluster</taxon>
        <taxon>Candidatus Methanogasteraceae</taxon>
        <taxon>Candidatus Methanogaster</taxon>
    </lineage>
</organism>
<proteinExistence type="predicted"/>